<evidence type="ECO:0000259" key="2">
    <source>
        <dbReference type="Pfam" id="PF07331"/>
    </source>
</evidence>
<feature type="domain" description="DUF1468" evidence="2">
    <location>
        <begin position="8"/>
        <end position="141"/>
    </location>
</feature>
<keyword evidence="1" id="KW-1133">Transmembrane helix</keyword>
<comment type="caution">
    <text evidence="3">The sequence shown here is derived from an EMBL/GenBank/DDBJ whole genome shotgun (WGS) entry which is preliminary data.</text>
</comment>
<keyword evidence="1" id="KW-0812">Transmembrane</keyword>
<name>A0A2S5KNU9_9PROT</name>
<evidence type="ECO:0000313" key="4">
    <source>
        <dbReference type="Proteomes" id="UP000238196"/>
    </source>
</evidence>
<reference evidence="3 4" key="1">
    <citation type="submission" date="2018-02" db="EMBL/GenBank/DDBJ databases">
        <title>novel marine gammaproteobacteria from coastal saline agro ecosystem.</title>
        <authorList>
            <person name="Krishnan R."/>
            <person name="Ramesh Kumar N."/>
        </authorList>
    </citation>
    <scope>NUCLEOTIDE SEQUENCE [LARGE SCALE GENOMIC DNA]</scope>
    <source>
        <strain evidence="3 4">228</strain>
    </source>
</reference>
<feature type="transmembrane region" description="Helical" evidence="1">
    <location>
        <begin position="92"/>
        <end position="110"/>
    </location>
</feature>
<evidence type="ECO:0000313" key="3">
    <source>
        <dbReference type="EMBL" id="PPC75966.1"/>
    </source>
</evidence>
<sequence length="149" mass="15772">MLLNNDRIFGMLMLVLAVAYGWGATQLPEPFGGNEVVGPSTFPSILAWILGLCAIYLIVKPDPSQEWPSAKIFGELLVVVVVLLGYAWSLDYLGFILASFACVAILSWRMGATLASAALVGLATSVGVFLIFDIGLELPLPMGLLGGLA</sequence>
<dbReference type="AlphaFoldDB" id="A0A2S5KNU9"/>
<dbReference type="Proteomes" id="UP000238196">
    <property type="component" value="Unassembled WGS sequence"/>
</dbReference>
<feature type="transmembrane region" description="Helical" evidence="1">
    <location>
        <begin position="70"/>
        <end position="86"/>
    </location>
</feature>
<feature type="transmembrane region" description="Helical" evidence="1">
    <location>
        <begin position="39"/>
        <end position="58"/>
    </location>
</feature>
<evidence type="ECO:0000256" key="1">
    <source>
        <dbReference type="SAM" id="Phobius"/>
    </source>
</evidence>
<dbReference type="Pfam" id="PF07331">
    <property type="entry name" value="TctB"/>
    <property type="match status" value="1"/>
</dbReference>
<feature type="transmembrane region" description="Helical" evidence="1">
    <location>
        <begin position="117"/>
        <end position="136"/>
    </location>
</feature>
<keyword evidence="1" id="KW-0472">Membrane</keyword>
<gene>
    <name evidence="3" type="ORF">C4K68_17480</name>
</gene>
<organism evidence="3 4">
    <name type="scientific">Proteobacteria bacterium 228</name>
    <dbReference type="NCBI Taxonomy" id="2083153"/>
    <lineage>
        <taxon>Bacteria</taxon>
        <taxon>Pseudomonadati</taxon>
        <taxon>Pseudomonadota</taxon>
    </lineage>
</organism>
<protein>
    <submittedName>
        <fullName evidence="3">Tripartite tricarboxylate transporter TctB family protein</fullName>
    </submittedName>
</protein>
<dbReference type="EMBL" id="PRLP01000058">
    <property type="protein sequence ID" value="PPC75966.1"/>
    <property type="molecule type" value="Genomic_DNA"/>
</dbReference>
<proteinExistence type="predicted"/>
<dbReference type="OrthoDB" id="5519430at2"/>
<dbReference type="InterPro" id="IPR009936">
    <property type="entry name" value="DUF1468"/>
</dbReference>
<accession>A0A2S5KNU9</accession>